<evidence type="ECO:0000256" key="1">
    <source>
        <dbReference type="SAM" id="Phobius"/>
    </source>
</evidence>
<dbReference type="AlphaFoldDB" id="A0A4V2SVW2"/>
<protein>
    <recommendedName>
        <fullName evidence="4">NfeD-like partner-binding protein</fullName>
    </recommendedName>
</protein>
<keyword evidence="1" id="KW-0472">Membrane</keyword>
<gene>
    <name evidence="2" type="ORF">EV663_11372</name>
</gene>
<feature type="transmembrane region" description="Helical" evidence="1">
    <location>
        <begin position="52"/>
        <end position="72"/>
    </location>
</feature>
<keyword evidence="3" id="KW-1185">Reference proteome</keyword>
<evidence type="ECO:0000313" key="2">
    <source>
        <dbReference type="EMBL" id="TCP60076.1"/>
    </source>
</evidence>
<sequence length="89" mass="9601">MIEVSWWMWMAVGAVLAILELVLPGYILLGFAAGAFAVGGAVWLGLSVGLPWLVLIAAVVALVAWLGLRSALGIRKGQVRIWERDINED</sequence>
<dbReference type="EMBL" id="SLXU01000013">
    <property type="protein sequence ID" value="TCP60076.1"/>
    <property type="molecule type" value="Genomic_DNA"/>
</dbReference>
<dbReference type="Proteomes" id="UP000295050">
    <property type="component" value="Unassembled WGS sequence"/>
</dbReference>
<feature type="transmembrane region" description="Helical" evidence="1">
    <location>
        <begin position="6"/>
        <end position="23"/>
    </location>
</feature>
<reference evidence="2 3" key="1">
    <citation type="submission" date="2019-03" db="EMBL/GenBank/DDBJ databases">
        <title>Genomic Encyclopedia of Type Strains, Phase IV (KMG-IV): sequencing the most valuable type-strain genomes for metagenomic binning, comparative biology and taxonomic classification.</title>
        <authorList>
            <person name="Goeker M."/>
        </authorList>
    </citation>
    <scope>NUCLEOTIDE SEQUENCE [LARGE SCALE GENOMIC DNA]</scope>
    <source>
        <strain evidence="2 3">DSM 24766</strain>
    </source>
</reference>
<accession>A0A4V2SVW2</accession>
<keyword evidence="1" id="KW-1133">Transmembrane helix</keyword>
<organism evidence="2 3">
    <name type="scientific">Rhodovulum bhavnagarense</name>
    <dbReference type="NCBI Taxonomy" id="992286"/>
    <lineage>
        <taxon>Bacteria</taxon>
        <taxon>Pseudomonadati</taxon>
        <taxon>Pseudomonadota</taxon>
        <taxon>Alphaproteobacteria</taxon>
        <taxon>Rhodobacterales</taxon>
        <taxon>Paracoccaceae</taxon>
        <taxon>Rhodovulum</taxon>
    </lineage>
</organism>
<keyword evidence="1" id="KW-0812">Transmembrane</keyword>
<dbReference type="RefSeq" id="WP_132952220.1">
    <property type="nucleotide sequence ID" value="NZ_SLXU01000013.1"/>
</dbReference>
<evidence type="ECO:0000313" key="3">
    <source>
        <dbReference type="Proteomes" id="UP000295050"/>
    </source>
</evidence>
<proteinExistence type="predicted"/>
<comment type="caution">
    <text evidence="2">The sequence shown here is derived from an EMBL/GenBank/DDBJ whole genome shotgun (WGS) entry which is preliminary data.</text>
</comment>
<name>A0A4V2SVW2_9RHOB</name>
<evidence type="ECO:0008006" key="4">
    <source>
        <dbReference type="Google" id="ProtNLM"/>
    </source>
</evidence>